<name>A0A6A6DAP8_9PEZI</name>
<dbReference type="InterPro" id="IPR004875">
    <property type="entry name" value="DDE_SF_endonuclease_dom"/>
</dbReference>
<dbReference type="OrthoDB" id="5425161at2759"/>
<evidence type="ECO:0000313" key="2">
    <source>
        <dbReference type="EMBL" id="KAF2174716.1"/>
    </source>
</evidence>
<sequence length="103" mass="12010">VTTILAISTLGYVIPLFIIYKGKNHLSLNLTWLKHFNKCIKERSVSAYRLLIINSYKSHNSLAFTEYCKENKIITLYIPAHSSHILQPLDVGCFWPLKRAYRR</sequence>
<dbReference type="Proteomes" id="UP000800200">
    <property type="component" value="Unassembled WGS sequence"/>
</dbReference>
<reference evidence="2" key="1">
    <citation type="journal article" date="2020" name="Stud. Mycol.">
        <title>101 Dothideomycetes genomes: a test case for predicting lifestyles and emergence of pathogens.</title>
        <authorList>
            <person name="Haridas S."/>
            <person name="Albert R."/>
            <person name="Binder M."/>
            <person name="Bloem J."/>
            <person name="Labutti K."/>
            <person name="Salamov A."/>
            <person name="Andreopoulos B."/>
            <person name="Baker S."/>
            <person name="Barry K."/>
            <person name="Bills G."/>
            <person name="Bluhm B."/>
            <person name="Cannon C."/>
            <person name="Castanera R."/>
            <person name="Culley D."/>
            <person name="Daum C."/>
            <person name="Ezra D."/>
            <person name="Gonzalez J."/>
            <person name="Henrissat B."/>
            <person name="Kuo A."/>
            <person name="Liang C."/>
            <person name="Lipzen A."/>
            <person name="Lutzoni F."/>
            <person name="Magnuson J."/>
            <person name="Mondo S."/>
            <person name="Nolan M."/>
            <person name="Ohm R."/>
            <person name="Pangilinan J."/>
            <person name="Park H.-J."/>
            <person name="Ramirez L."/>
            <person name="Alfaro M."/>
            <person name="Sun H."/>
            <person name="Tritt A."/>
            <person name="Yoshinaga Y."/>
            <person name="Zwiers L.-H."/>
            <person name="Turgeon B."/>
            <person name="Goodwin S."/>
            <person name="Spatafora J."/>
            <person name="Crous P."/>
            <person name="Grigoriev I."/>
        </authorList>
    </citation>
    <scope>NUCLEOTIDE SEQUENCE</scope>
    <source>
        <strain evidence="2">CBS 207.26</strain>
    </source>
</reference>
<evidence type="ECO:0000259" key="1">
    <source>
        <dbReference type="Pfam" id="PF03184"/>
    </source>
</evidence>
<feature type="domain" description="DDE-1" evidence="1">
    <location>
        <begin position="30"/>
        <end position="103"/>
    </location>
</feature>
<dbReference type="EMBL" id="ML994786">
    <property type="protein sequence ID" value="KAF2174716.1"/>
    <property type="molecule type" value="Genomic_DNA"/>
</dbReference>
<feature type="non-terminal residue" evidence="2">
    <location>
        <position position="1"/>
    </location>
</feature>
<keyword evidence="3" id="KW-1185">Reference proteome</keyword>
<organism evidence="2 3">
    <name type="scientific">Zopfia rhizophila CBS 207.26</name>
    <dbReference type="NCBI Taxonomy" id="1314779"/>
    <lineage>
        <taxon>Eukaryota</taxon>
        <taxon>Fungi</taxon>
        <taxon>Dikarya</taxon>
        <taxon>Ascomycota</taxon>
        <taxon>Pezizomycotina</taxon>
        <taxon>Dothideomycetes</taxon>
        <taxon>Dothideomycetes incertae sedis</taxon>
        <taxon>Zopfiaceae</taxon>
        <taxon>Zopfia</taxon>
    </lineage>
</organism>
<dbReference type="GO" id="GO:0003676">
    <property type="term" value="F:nucleic acid binding"/>
    <property type="evidence" value="ECO:0007669"/>
    <property type="project" value="InterPro"/>
</dbReference>
<protein>
    <submittedName>
        <fullName evidence="2">DDE-domain-containing protein</fullName>
    </submittedName>
</protein>
<accession>A0A6A6DAP8</accession>
<dbReference type="AlphaFoldDB" id="A0A6A6DAP8"/>
<proteinExistence type="predicted"/>
<evidence type="ECO:0000313" key="3">
    <source>
        <dbReference type="Proteomes" id="UP000800200"/>
    </source>
</evidence>
<dbReference type="Pfam" id="PF03184">
    <property type="entry name" value="DDE_1"/>
    <property type="match status" value="1"/>
</dbReference>
<gene>
    <name evidence="2" type="ORF">K469DRAFT_613635</name>
</gene>